<evidence type="ECO:0000313" key="2">
    <source>
        <dbReference type="EMBL" id="KAJ9178620.1"/>
    </source>
</evidence>
<dbReference type="PANTHER" id="PTHR34222">
    <property type="entry name" value="GAG_PRE-INTEGRS DOMAIN-CONTAINING PROTEIN"/>
    <property type="match status" value="1"/>
</dbReference>
<feature type="region of interest" description="Disordered" evidence="1">
    <location>
        <begin position="121"/>
        <end position="156"/>
    </location>
</feature>
<keyword evidence="3" id="KW-1185">Reference proteome</keyword>
<organism evidence="2 3">
    <name type="scientific">Hevea brasiliensis</name>
    <name type="common">Para rubber tree</name>
    <name type="synonym">Siphonia brasiliensis</name>
    <dbReference type="NCBI Taxonomy" id="3981"/>
    <lineage>
        <taxon>Eukaryota</taxon>
        <taxon>Viridiplantae</taxon>
        <taxon>Streptophyta</taxon>
        <taxon>Embryophyta</taxon>
        <taxon>Tracheophyta</taxon>
        <taxon>Spermatophyta</taxon>
        <taxon>Magnoliopsida</taxon>
        <taxon>eudicotyledons</taxon>
        <taxon>Gunneridae</taxon>
        <taxon>Pentapetalae</taxon>
        <taxon>rosids</taxon>
        <taxon>fabids</taxon>
        <taxon>Malpighiales</taxon>
        <taxon>Euphorbiaceae</taxon>
        <taxon>Crotonoideae</taxon>
        <taxon>Micrandreae</taxon>
        <taxon>Hevea</taxon>
    </lineage>
</organism>
<feature type="compositionally biased region" description="Polar residues" evidence="1">
    <location>
        <begin position="131"/>
        <end position="143"/>
    </location>
</feature>
<evidence type="ECO:0008006" key="4">
    <source>
        <dbReference type="Google" id="ProtNLM"/>
    </source>
</evidence>
<accession>A0ABQ9MG72</accession>
<comment type="caution">
    <text evidence="2">The sequence shown here is derived from an EMBL/GenBank/DDBJ whole genome shotgun (WGS) entry which is preliminary data.</text>
</comment>
<proteinExistence type="predicted"/>
<gene>
    <name evidence="2" type="ORF">P3X46_010489</name>
</gene>
<protein>
    <recommendedName>
        <fullName evidence="4">Retrotransposon gag domain-containing protein</fullName>
    </recommendedName>
</protein>
<evidence type="ECO:0000313" key="3">
    <source>
        <dbReference type="Proteomes" id="UP001174677"/>
    </source>
</evidence>
<name>A0ABQ9MG72_HEVBR</name>
<dbReference type="Proteomes" id="UP001174677">
    <property type="component" value="Chromosome 6"/>
</dbReference>
<dbReference type="EMBL" id="JARPOI010000006">
    <property type="protein sequence ID" value="KAJ9178620.1"/>
    <property type="molecule type" value="Genomic_DNA"/>
</dbReference>
<dbReference type="PANTHER" id="PTHR34222:SF79">
    <property type="entry name" value="RETROVIRUS-RELATED POL POLYPROTEIN FROM TRANSPOSON TNT 1-94"/>
    <property type="match status" value="1"/>
</dbReference>
<evidence type="ECO:0000256" key="1">
    <source>
        <dbReference type="SAM" id="MobiDB-lite"/>
    </source>
</evidence>
<sequence length="156" mass="17426">MEIVNTQQKDLTVAQYYSRLKGLWDEHGSYSQIISCNCGAAKTLASEREKEKVHQFSDGMVAEGAAFTICAEAPSASGMRNASGPRDVFKLFCEHCKKARHTKETCFELHGYLEWWEKNKKNKGSGRGKSANISSMTKETSCSPIRPSNEEADWHG</sequence>
<reference evidence="2" key="1">
    <citation type="journal article" date="2023" name="Plant Biotechnol. J.">
        <title>Chromosome-level wild Hevea brasiliensis genome provides new tools for genomic-assisted breeding and valuable loci to elevate rubber yield.</title>
        <authorList>
            <person name="Cheng H."/>
            <person name="Song X."/>
            <person name="Hu Y."/>
            <person name="Wu T."/>
            <person name="Yang Q."/>
            <person name="An Z."/>
            <person name="Feng S."/>
            <person name="Deng Z."/>
            <person name="Wu W."/>
            <person name="Zeng X."/>
            <person name="Tu M."/>
            <person name="Wang X."/>
            <person name="Huang H."/>
        </authorList>
    </citation>
    <scope>NUCLEOTIDE SEQUENCE</scope>
    <source>
        <strain evidence="2">MT/VB/25A 57/8</strain>
    </source>
</reference>